<proteinExistence type="predicted"/>
<evidence type="ECO:0008006" key="4">
    <source>
        <dbReference type="Google" id="ProtNLM"/>
    </source>
</evidence>
<feature type="compositionally biased region" description="Polar residues" evidence="1">
    <location>
        <begin position="45"/>
        <end position="62"/>
    </location>
</feature>
<feature type="region of interest" description="Disordered" evidence="1">
    <location>
        <begin position="1"/>
        <end position="68"/>
    </location>
</feature>
<evidence type="ECO:0000313" key="2">
    <source>
        <dbReference type="EMBL" id="KAA8526527.1"/>
    </source>
</evidence>
<dbReference type="PANTHER" id="PTHR36308">
    <property type="entry name" value="DENTIN SIALOPHOSPHOPROTEIN-RELATED"/>
    <property type="match status" value="1"/>
</dbReference>
<reference evidence="2 3" key="1">
    <citation type="submission" date="2019-09" db="EMBL/GenBank/DDBJ databases">
        <title>A chromosome-level genome assembly of the Chinese tupelo Nyssa sinensis.</title>
        <authorList>
            <person name="Yang X."/>
            <person name="Kang M."/>
            <person name="Yang Y."/>
            <person name="Xiong H."/>
            <person name="Wang M."/>
            <person name="Zhang Z."/>
            <person name="Wang Z."/>
            <person name="Wu H."/>
            <person name="Ma T."/>
            <person name="Liu J."/>
            <person name="Xi Z."/>
        </authorList>
    </citation>
    <scope>NUCLEOTIDE SEQUENCE [LARGE SCALE GENOMIC DNA]</scope>
    <source>
        <strain evidence="2">J267</strain>
        <tissue evidence="2">Leaf</tissue>
    </source>
</reference>
<dbReference type="PANTHER" id="PTHR36308:SF1">
    <property type="entry name" value="DENTIN SIALOPHOSPHOPROTEIN-RELATED"/>
    <property type="match status" value="1"/>
</dbReference>
<name>A0A5J5AAQ1_9ASTE</name>
<accession>A0A5J5AAQ1</accession>
<evidence type="ECO:0000313" key="3">
    <source>
        <dbReference type="Proteomes" id="UP000325577"/>
    </source>
</evidence>
<evidence type="ECO:0000256" key="1">
    <source>
        <dbReference type="SAM" id="MobiDB-lite"/>
    </source>
</evidence>
<keyword evidence="3" id="KW-1185">Reference proteome</keyword>
<organism evidence="2 3">
    <name type="scientific">Nyssa sinensis</name>
    <dbReference type="NCBI Taxonomy" id="561372"/>
    <lineage>
        <taxon>Eukaryota</taxon>
        <taxon>Viridiplantae</taxon>
        <taxon>Streptophyta</taxon>
        <taxon>Embryophyta</taxon>
        <taxon>Tracheophyta</taxon>
        <taxon>Spermatophyta</taxon>
        <taxon>Magnoliopsida</taxon>
        <taxon>eudicotyledons</taxon>
        <taxon>Gunneridae</taxon>
        <taxon>Pentapetalae</taxon>
        <taxon>asterids</taxon>
        <taxon>Cornales</taxon>
        <taxon>Nyssaceae</taxon>
        <taxon>Nyssa</taxon>
    </lineage>
</organism>
<gene>
    <name evidence="2" type="ORF">F0562_008270</name>
</gene>
<dbReference type="Proteomes" id="UP000325577">
    <property type="component" value="Linkage Group LG3"/>
</dbReference>
<protein>
    <recommendedName>
        <fullName evidence="4">Dentin sialophosphoprotein-like</fullName>
    </recommendedName>
</protein>
<dbReference type="AlphaFoldDB" id="A0A5J5AAQ1"/>
<dbReference type="EMBL" id="CM018046">
    <property type="protein sequence ID" value="KAA8526527.1"/>
    <property type="molecule type" value="Genomic_DNA"/>
</dbReference>
<sequence>MTDNLNNSSTSADQFQDGQWQTSSTNPRDTKTISEDDDSFDAWNDFTSSTSAQDSSKNSLKQSVKHIGADDEKTSEIKLFSSASNFQEMDFGSIPQPDLFSGSFSSQNGSAEVNDTQLEVPASNRMADAKIEVGGNVGQAAKDG</sequence>
<feature type="compositionally biased region" description="Polar residues" evidence="1">
    <location>
        <begin position="1"/>
        <end position="27"/>
    </location>
</feature>
<dbReference type="OrthoDB" id="1904894at2759"/>